<dbReference type="InParanoid" id="A0A316YRX8"/>
<dbReference type="CDD" id="cd15488">
    <property type="entry name" value="Tm-1-like"/>
    <property type="match status" value="1"/>
</dbReference>
<dbReference type="RefSeq" id="XP_025378964.1">
    <property type="nucleotide sequence ID" value="XM_025525679.1"/>
</dbReference>
<dbReference type="EMBL" id="KZ819635">
    <property type="protein sequence ID" value="PWN91766.1"/>
    <property type="molecule type" value="Genomic_DNA"/>
</dbReference>
<evidence type="ECO:0000313" key="4">
    <source>
        <dbReference type="Proteomes" id="UP000245768"/>
    </source>
</evidence>
<organism evidence="3 4">
    <name type="scientific">Acaromyces ingoldii</name>
    <dbReference type="NCBI Taxonomy" id="215250"/>
    <lineage>
        <taxon>Eukaryota</taxon>
        <taxon>Fungi</taxon>
        <taxon>Dikarya</taxon>
        <taxon>Basidiomycota</taxon>
        <taxon>Ustilaginomycotina</taxon>
        <taxon>Exobasidiomycetes</taxon>
        <taxon>Exobasidiales</taxon>
        <taxon>Cryptobasidiaceae</taxon>
        <taxon>Acaromyces</taxon>
    </lineage>
</organism>
<dbReference type="NCBIfam" id="NF002674">
    <property type="entry name" value="PRK02399.1-2"/>
    <property type="match status" value="1"/>
</dbReference>
<feature type="domain" description="UPF0261" evidence="2">
    <location>
        <begin position="209"/>
        <end position="424"/>
    </location>
</feature>
<dbReference type="Pfam" id="PF23189">
    <property type="entry name" value="UPF0261_C"/>
    <property type="match status" value="1"/>
</dbReference>
<dbReference type="InterPro" id="IPR044122">
    <property type="entry name" value="UPF0261_N"/>
</dbReference>
<accession>A0A316YRX8</accession>
<dbReference type="PANTHER" id="PTHR31862">
    <property type="entry name" value="UPF0261 DOMAIN PROTEIN (AFU_ORTHOLOGUE AFUA_1G10120)"/>
    <property type="match status" value="1"/>
</dbReference>
<dbReference type="GeneID" id="37047595"/>
<dbReference type="InterPro" id="IPR008322">
    <property type="entry name" value="UPF0261"/>
</dbReference>
<keyword evidence="4" id="KW-1185">Reference proteome</keyword>
<dbReference type="Gene3D" id="3.40.50.12030">
    <property type="entry name" value="Uncharacterised protein family UPF0261, NC domain"/>
    <property type="match status" value="1"/>
</dbReference>
<dbReference type="Proteomes" id="UP000245768">
    <property type="component" value="Unassembled WGS sequence"/>
</dbReference>
<dbReference type="OrthoDB" id="10264588at2759"/>
<dbReference type="PANTHER" id="PTHR31862:SF1">
    <property type="entry name" value="UPF0261 DOMAIN PROTEIN (AFU_ORTHOLOGUE AFUA_1G10120)"/>
    <property type="match status" value="1"/>
</dbReference>
<evidence type="ECO:0000259" key="2">
    <source>
        <dbReference type="Pfam" id="PF23189"/>
    </source>
</evidence>
<reference evidence="3 4" key="1">
    <citation type="journal article" date="2018" name="Mol. Biol. Evol.">
        <title>Broad Genomic Sampling Reveals a Smut Pathogenic Ancestry of the Fungal Clade Ustilaginomycotina.</title>
        <authorList>
            <person name="Kijpornyongpan T."/>
            <person name="Mondo S.J."/>
            <person name="Barry K."/>
            <person name="Sandor L."/>
            <person name="Lee J."/>
            <person name="Lipzen A."/>
            <person name="Pangilinan J."/>
            <person name="LaButti K."/>
            <person name="Hainaut M."/>
            <person name="Henrissat B."/>
            <person name="Grigoriev I.V."/>
            <person name="Spatafora J.W."/>
            <person name="Aime M.C."/>
        </authorList>
    </citation>
    <scope>NUCLEOTIDE SEQUENCE [LARGE SCALE GENOMIC DNA]</scope>
    <source>
        <strain evidence="3 4">MCA 4198</strain>
    </source>
</reference>
<evidence type="ECO:0000313" key="3">
    <source>
        <dbReference type="EMBL" id="PWN91766.1"/>
    </source>
</evidence>
<feature type="domain" description="UPF0261" evidence="1">
    <location>
        <begin position="11"/>
        <end position="191"/>
    </location>
</feature>
<dbReference type="InterPro" id="IPR056778">
    <property type="entry name" value="UPF0261_C"/>
</dbReference>
<gene>
    <name evidence="3" type="ORF">FA10DRAFT_75036</name>
</gene>
<dbReference type="AlphaFoldDB" id="A0A316YRX8"/>
<dbReference type="PIRSF" id="PIRSF033271">
    <property type="entry name" value="UCP033271"/>
    <property type="match status" value="1"/>
</dbReference>
<sequence length="432" mass="46351">MGTVEQARCCVGLVGPLDVKRAEYEFATRKLEELGCHVVVLDVTTRDMDDDRQGHASDTHCSPRQVLDEIISTASFNALDRGERTEAMRAGALRILGALKHEGRLHALAGFGGSQTTSLVTWIMRSAVFEIGFPKVAVTTMMAGDVAGYAGETDIVFWPSIVDISGRLNSISELILTNTCHAVAALAASYQARLRASQPTGGVRQASRKPHVALTMFGLTTPCVNECSRLLSEKGFEPVVFHASGVGGRSMERLINEGLFDAVLDLTTTELADEQLGGVLSAGPSRLTAAHQKNIPQLISVGALDMCNFGSLDTVPGAFRERKLHAHNEKVTLLRTNAEENRQLGEVLVNKVKGSTFKILFPTKGTSGIDIEGGSFEDKEARGALLDGIRSALGDASSEHLIPVDLHINDAAFAARAVDELVSLYNSKQPET</sequence>
<name>A0A316YRX8_9BASI</name>
<proteinExistence type="predicted"/>
<protein>
    <submittedName>
        <fullName evidence="3">ABC superfamily ATP binding cassette transporter permease</fullName>
    </submittedName>
</protein>
<dbReference type="Gene3D" id="3.40.50.12020">
    <property type="entry name" value="Uncharacterised protein family UPF0261, NN domain"/>
    <property type="match status" value="1"/>
</dbReference>
<dbReference type="InterPro" id="IPR051353">
    <property type="entry name" value="Tobamovirus_resist_UPF0261"/>
</dbReference>
<evidence type="ECO:0000259" key="1">
    <source>
        <dbReference type="Pfam" id="PF06792"/>
    </source>
</evidence>
<dbReference type="STRING" id="215250.A0A316YRX8"/>
<dbReference type="Pfam" id="PF06792">
    <property type="entry name" value="UPF0261"/>
    <property type="match status" value="1"/>
</dbReference>